<sequence length="75" mass="8331">MEIGCVVLGAAAQAQEARVRKAVHADAASLASPEHALRVFSTKTRTRAQSLPDWYVHSIDFELYRIGVDGFMTRR</sequence>
<comment type="caution">
    <text evidence="1">The sequence shown here is derived from an EMBL/GenBank/DDBJ whole genome shotgun (WGS) entry which is preliminary data.</text>
</comment>
<gene>
    <name evidence="1" type="ORF">JYU34_007592</name>
</gene>
<reference evidence="1 2" key="1">
    <citation type="submission" date="2021-06" db="EMBL/GenBank/DDBJ databases">
        <title>A haploid diamondback moth (Plutella xylostella L.) genome assembly resolves 31 chromosomes and identifies a diamide resistance mutation.</title>
        <authorList>
            <person name="Ward C.M."/>
            <person name="Perry K.D."/>
            <person name="Baker G."/>
            <person name="Powis K."/>
            <person name="Heckel D.G."/>
            <person name="Baxter S.W."/>
        </authorList>
    </citation>
    <scope>NUCLEOTIDE SEQUENCE [LARGE SCALE GENOMIC DNA]</scope>
    <source>
        <strain evidence="1 2">LV</strain>
        <tissue evidence="1">Single pupa</tissue>
    </source>
</reference>
<evidence type="ECO:0000313" key="1">
    <source>
        <dbReference type="EMBL" id="KAG7307405.1"/>
    </source>
</evidence>
<accession>A0ABQ7QQS7</accession>
<proteinExistence type="predicted"/>
<evidence type="ECO:0000313" key="2">
    <source>
        <dbReference type="Proteomes" id="UP000823941"/>
    </source>
</evidence>
<dbReference type="EMBL" id="JAHIBW010000010">
    <property type="protein sequence ID" value="KAG7307405.1"/>
    <property type="molecule type" value="Genomic_DNA"/>
</dbReference>
<keyword evidence="2" id="KW-1185">Reference proteome</keyword>
<protein>
    <submittedName>
        <fullName evidence="1">Uncharacterized protein</fullName>
    </submittedName>
</protein>
<dbReference type="Proteomes" id="UP000823941">
    <property type="component" value="Chromosome 10"/>
</dbReference>
<organism evidence="1 2">
    <name type="scientific">Plutella xylostella</name>
    <name type="common">Diamondback moth</name>
    <name type="synonym">Plutella maculipennis</name>
    <dbReference type="NCBI Taxonomy" id="51655"/>
    <lineage>
        <taxon>Eukaryota</taxon>
        <taxon>Metazoa</taxon>
        <taxon>Ecdysozoa</taxon>
        <taxon>Arthropoda</taxon>
        <taxon>Hexapoda</taxon>
        <taxon>Insecta</taxon>
        <taxon>Pterygota</taxon>
        <taxon>Neoptera</taxon>
        <taxon>Endopterygota</taxon>
        <taxon>Lepidoptera</taxon>
        <taxon>Glossata</taxon>
        <taxon>Ditrysia</taxon>
        <taxon>Yponomeutoidea</taxon>
        <taxon>Plutellidae</taxon>
        <taxon>Plutella</taxon>
    </lineage>
</organism>
<name>A0ABQ7QQS7_PLUXY</name>